<dbReference type="Proteomes" id="UP000182658">
    <property type="component" value="Unassembled WGS sequence"/>
</dbReference>
<evidence type="ECO:0000313" key="3">
    <source>
        <dbReference type="Proteomes" id="UP000182658"/>
    </source>
</evidence>
<gene>
    <name evidence="2" type="ORF">CONLIGDRAFT_677099</name>
</gene>
<dbReference type="PANTHER" id="PTHR40624">
    <property type="entry name" value="BIOSYNTHESIS MONOOXYGENASE, PUTATIVE (AFU_ORTHOLOGUE AFUA_1G12025)-RELATED"/>
    <property type="match status" value="1"/>
</dbReference>
<dbReference type="SUPFAM" id="SSF54909">
    <property type="entry name" value="Dimeric alpha+beta barrel"/>
    <property type="match status" value="1"/>
</dbReference>
<dbReference type="EMBL" id="KV875094">
    <property type="protein sequence ID" value="OIW33299.1"/>
    <property type="molecule type" value="Genomic_DNA"/>
</dbReference>
<dbReference type="InParanoid" id="A0A1J7J1P7"/>
<dbReference type="Gene3D" id="3.30.70.100">
    <property type="match status" value="1"/>
</dbReference>
<protein>
    <recommendedName>
        <fullName evidence="1">ABM domain-containing protein</fullName>
    </recommendedName>
</protein>
<evidence type="ECO:0000313" key="2">
    <source>
        <dbReference type="EMBL" id="OIW33299.1"/>
    </source>
</evidence>
<reference evidence="2 3" key="1">
    <citation type="submission" date="2016-10" db="EMBL/GenBank/DDBJ databases">
        <title>Draft genome sequence of Coniochaeta ligniaria NRRL30616, a lignocellulolytic fungus for bioabatement of inhibitors in plant biomass hydrolysates.</title>
        <authorList>
            <consortium name="DOE Joint Genome Institute"/>
            <person name="Jimenez D.J."/>
            <person name="Hector R.E."/>
            <person name="Riley R."/>
            <person name="Sun H."/>
            <person name="Grigoriev I.V."/>
            <person name="Van Elsas J.D."/>
            <person name="Nichols N.N."/>
        </authorList>
    </citation>
    <scope>NUCLEOTIDE SEQUENCE [LARGE SCALE GENOMIC DNA]</scope>
    <source>
        <strain evidence="2 3">NRRL 30616</strain>
    </source>
</reference>
<keyword evidence="3" id="KW-1185">Reference proteome</keyword>
<dbReference type="OrthoDB" id="10011777at2759"/>
<proteinExistence type="predicted"/>
<accession>A0A1J7J1P7</accession>
<dbReference type="AlphaFoldDB" id="A0A1J7J1P7"/>
<dbReference type="InterPro" id="IPR007138">
    <property type="entry name" value="ABM_dom"/>
</dbReference>
<dbReference type="Pfam" id="PF03992">
    <property type="entry name" value="ABM"/>
    <property type="match status" value="1"/>
</dbReference>
<feature type="domain" description="ABM" evidence="1">
    <location>
        <begin position="4"/>
        <end position="98"/>
    </location>
</feature>
<evidence type="ECO:0000259" key="1">
    <source>
        <dbReference type="PROSITE" id="PS51725"/>
    </source>
</evidence>
<organism evidence="2 3">
    <name type="scientific">Coniochaeta ligniaria NRRL 30616</name>
    <dbReference type="NCBI Taxonomy" id="1408157"/>
    <lineage>
        <taxon>Eukaryota</taxon>
        <taxon>Fungi</taxon>
        <taxon>Dikarya</taxon>
        <taxon>Ascomycota</taxon>
        <taxon>Pezizomycotina</taxon>
        <taxon>Sordariomycetes</taxon>
        <taxon>Sordariomycetidae</taxon>
        <taxon>Coniochaetales</taxon>
        <taxon>Coniochaetaceae</taxon>
        <taxon>Coniochaeta</taxon>
    </lineage>
</organism>
<dbReference type="InterPro" id="IPR011008">
    <property type="entry name" value="Dimeric_a/b-barrel"/>
</dbReference>
<sequence>MAIVDLTAALTLNPGKLKRLLEEFDSISKFVKANEPGVLRYELHRGLPEKNGGADIVIIREIYASEDAQKAHLETPQCQAFIKAMEEEKLCSDVKVVFTATKADLGFASRL</sequence>
<name>A0A1J7J1P7_9PEZI</name>
<dbReference type="PROSITE" id="PS51725">
    <property type="entry name" value="ABM"/>
    <property type="match status" value="1"/>
</dbReference>
<dbReference type="PANTHER" id="PTHR40624:SF1">
    <property type="entry name" value="BIOSYNTHESIS MONOOXYGENASE, PUTATIVE (AFU_ORTHOLOGUE AFUA_1G12025)-RELATED"/>
    <property type="match status" value="1"/>
</dbReference>